<evidence type="ECO:0000256" key="6">
    <source>
        <dbReference type="ARBA" id="ARBA00022884"/>
    </source>
</evidence>
<name>A0A4Q7E3Y2_9CYAN</name>
<protein>
    <recommendedName>
        <fullName evidence="8">SAM-dependent MTase RsmB/NOP-type domain-containing protein</fullName>
    </recommendedName>
</protein>
<dbReference type="GO" id="GO:0003723">
    <property type="term" value="F:RNA binding"/>
    <property type="evidence" value="ECO:0007669"/>
    <property type="project" value="UniProtKB-UniRule"/>
</dbReference>
<feature type="active site" description="Nucleophile" evidence="7">
    <location>
        <position position="243"/>
    </location>
</feature>
<comment type="similarity">
    <text evidence="1 7">Belongs to the class I-like SAM-binding methyltransferase superfamily. RsmB/NOP family.</text>
</comment>
<dbReference type="PANTHER" id="PTHR22807">
    <property type="entry name" value="NOP2 YEAST -RELATED NOL1/NOP2/FMU SUN DOMAIN-CONTAINING"/>
    <property type="match status" value="1"/>
</dbReference>
<dbReference type="Pfam" id="PF17125">
    <property type="entry name" value="Methyltr_RsmF_N"/>
    <property type="match status" value="1"/>
</dbReference>
<dbReference type="InterPro" id="IPR018314">
    <property type="entry name" value="RsmB/NOL1/NOP2-like_CS"/>
</dbReference>
<evidence type="ECO:0000256" key="2">
    <source>
        <dbReference type="ARBA" id="ARBA00022490"/>
    </source>
</evidence>
<feature type="binding site" evidence="7">
    <location>
        <position position="147"/>
    </location>
    <ligand>
        <name>S-adenosyl-L-methionine</name>
        <dbReference type="ChEBI" id="CHEBI:59789"/>
    </ligand>
</feature>
<dbReference type="Gene3D" id="3.30.70.1170">
    <property type="entry name" value="Sun protein, domain 3"/>
    <property type="match status" value="1"/>
</dbReference>
<feature type="binding site" evidence="7">
    <location>
        <position position="174"/>
    </location>
    <ligand>
        <name>S-adenosyl-L-methionine</name>
        <dbReference type="ChEBI" id="CHEBI:59789"/>
    </ligand>
</feature>
<evidence type="ECO:0000256" key="4">
    <source>
        <dbReference type="ARBA" id="ARBA00022679"/>
    </source>
</evidence>
<evidence type="ECO:0000256" key="3">
    <source>
        <dbReference type="ARBA" id="ARBA00022603"/>
    </source>
</evidence>
<organism evidence="9 10">
    <name type="scientific">Leptolyngbya iicbica LK</name>
    <dbReference type="NCBI Taxonomy" id="2294035"/>
    <lineage>
        <taxon>Bacteria</taxon>
        <taxon>Bacillati</taxon>
        <taxon>Cyanobacteriota</taxon>
        <taxon>Cyanophyceae</taxon>
        <taxon>Leptolyngbyales</taxon>
        <taxon>Leptolyngbyaceae</taxon>
        <taxon>Leptolyngbya group</taxon>
        <taxon>Leptolyngbya</taxon>
        <taxon>Leptolyngbya iicbica</taxon>
    </lineage>
</organism>
<dbReference type="PROSITE" id="PS51686">
    <property type="entry name" value="SAM_MT_RSMB_NOP"/>
    <property type="match status" value="1"/>
</dbReference>
<dbReference type="InterPro" id="IPR049560">
    <property type="entry name" value="MeTrfase_RsmB-F_NOP2_cat"/>
</dbReference>
<gene>
    <name evidence="9" type="ORF">DYY88_17895</name>
</gene>
<keyword evidence="10" id="KW-1185">Reference proteome</keyword>
<dbReference type="Pfam" id="PF13636">
    <property type="entry name" value="Methyltranf_PUA"/>
    <property type="match status" value="1"/>
</dbReference>
<keyword evidence="5 7" id="KW-0949">S-adenosyl-L-methionine</keyword>
<dbReference type="SUPFAM" id="SSF53335">
    <property type="entry name" value="S-adenosyl-L-methionine-dependent methyltransferases"/>
    <property type="match status" value="1"/>
</dbReference>
<dbReference type="InterPro" id="IPR027391">
    <property type="entry name" value="Nol1_Nop2_Fmu_2"/>
</dbReference>
<dbReference type="RefSeq" id="WP_084607175.1">
    <property type="nucleotide sequence ID" value="NZ_QVFV01000005.1"/>
</dbReference>
<keyword evidence="2" id="KW-0963">Cytoplasm</keyword>
<dbReference type="EMBL" id="QVFV01000005">
    <property type="protein sequence ID" value="RZM76538.1"/>
    <property type="molecule type" value="Genomic_DNA"/>
</dbReference>
<dbReference type="InterPro" id="IPR023267">
    <property type="entry name" value="RCMT"/>
</dbReference>
<dbReference type="PROSITE" id="PS01153">
    <property type="entry name" value="NOL1_NOP2_SUN"/>
    <property type="match status" value="1"/>
</dbReference>
<feature type="binding site" evidence="7">
    <location>
        <position position="191"/>
    </location>
    <ligand>
        <name>S-adenosyl-L-methionine</name>
        <dbReference type="ChEBI" id="CHEBI:59789"/>
    </ligand>
</feature>
<evidence type="ECO:0000256" key="7">
    <source>
        <dbReference type="PROSITE-ProRule" id="PRU01023"/>
    </source>
</evidence>
<dbReference type="AlphaFoldDB" id="A0A4Q7E3Y2"/>
<keyword evidence="6 7" id="KW-0694">RNA-binding</keyword>
<dbReference type="Gene3D" id="3.40.50.150">
    <property type="entry name" value="Vaccinia Virus protein VP39"/>
    <property type="match status" value="1"/>
</dbReference>
<feature type="domain" description="SAM-dependent MTase RsmB/NOP-type" evidence="8">
    <location>
        <begin position="34"/>
        <end position="314"/>
    </location>
</feature>
<keyword evidence="3 7" id="KW-0489">Methyltransferase</keyword>
<keyword evidence="4 7" id="KW-0808">Transferase</keyword>
<feature type="binding site" evidence="7">
    <location>
        <begin position="124"/>
        <end position="130"/>
    </location>
    <ligand>
        <name>S-adenosyl-L-methionine</name>
        <dbReference type="ChEBI" id="CHEBI:59789"/>
    </ligand>
</feature>
<evidence type="ECO:0000256" key="5">
    <source>
        <dbReference type="ARBA" id="ARBA00022691"/>
    </source>
</evidence>
<evidence type="ECO:0000256" key="1">
    <source>
        <dbReference type="ARBA" id="ARBA00007494"/>
    </source>
</evidence>
<dbReference type="GO" id="GO:0008173">
    <property type="term" value="F:RNA methyltransferase activity"/>
    <property type="evidence" value="ECO:0007669"/>
    <property type="project" value="InterPro"/>
</dbReference>
<dbReference type="InterPro" id="IPR029063">
    <property type="entry name" value="SAM-dependent_MTases_sf"/>
</dbReference>
<proteinExistence type="inferred from homology"/>
<dbReference type="CDD" id="cd02440">
    <property type="entry name" value="AdoMet_MTases"/>
    <property type="match status" value="1"/>
</dbReference>
<comment type="caution">
    <text evidence="9">The sequence shown here is derived from an EMBL/GenBank/DDBJ whole genome shotgun (WGS) entry which is preliminary data.</text>
</comment>
<evidence type="ECO:0000259" key="8">
    <source>
        <dbReference type="PROSITE" id="PS51686"/>
    </source>
</evidence>
<dbReference type="GO" id="GO:0001510">
    <property type="term" value="P:RNA methylation"/>
    <property type="evidence" value="ECO:0007669"/>
    <property type="project" value="InterPro"/>
</dbReference>
<sequence length="487" mass="53025">MSSVDVITRSQPEPDGVAAILARYAAIVDDFQSLLAISQTPLPVSFWHNPLKGDAIALPDVLTQQGVALEPIPWWPGAWRSPHWPSPGNTVPFAAGWYYVQEEIAMAAVAALDPQPGEVILDLCAAPGGKTAQIALRNPTGTVIANELHAARMPSLTATINRLGLTQVITMQEDGRSLPLPNFSFDRVLVDAPCSGEGNLRRRKRQQPWQPDHGLRMAAAQQKLLSRALDLVKPGGTVVYSTCTFAPEENEAVLDAVLGDRAEVVPFAIPRLRYQPGLTQWQGETYRADIAHAQRYFPHLNNTGGFFVARLQRTAAPALTTEPLESSKGISSPPNASGLAIAESPLGPICDRFGIPPAAFDTYDCWATGKRRYWLRDRTSQLPDELSPQTLGLSCATQTNLGLKPSTAFLQRFGQLAQQNVIHLPDWEAVAEFLRGGSQPLSANVQPGYVHVRFQAFELGCGYYRGGYLESQIPKILRRELAGIGGN</sequence>
<dbReference type="Pfam" id="PF01189">
    <property type="entry name" value="Methyltr_RsmB-F"/>
    <property type="match status" value="1"/>
</dbReference>
<dbReference type="PRINTS" id="PR02008">
    <property type="entry name" value="RCMTFAMILY"/>
</dbReference>
<accession>A0A4Q7E3Y2</accession>
<dbReference type="Proteomes" id="UP000292459">
    <property type="component" value="Unassembled WGS sequence"/>
</dbReference>
<dbReference type="InterPro" id="IPR031341">
    <property type="entry name" value="Methyltr_RsmF_N"/>
</dbReference>
<dbReference type="PANTHER" id="PTHR22807:SF30">
    <property type="entry name" value="28S RRNA (CYTOSINE(4447)-C(5))-METHYLTRANSFERASE-RELATED"/>
    <property type="match status" value="1"/>
</dbReference>
<reference evidence="9 10" key="1">
    <citation type="submission" date="2018-11" db="EMBL/GenBank/DDBJ databases">
        <title>Whole genome sequencing of an environmental sample.</title>
        <authorList>
            <person name="Sarangi A.N."/>
            <person name="Singh D."/>
            <person name="Tripathy S."/>
        </authorList>
    </citation>
    <scope>NUCLEOTIDE SEQUENCE [LARGE SCALE GENOMIC DNA]</scope>
    <source>
        <strain evidence="9 10">Lakshadweep</strain>
    </source>
</reference>
<evidence type="ECO:0000313" key="10">
    <source>
        <dbReference type="Proteomes" id="UP000292459"/>
    </source>
</evidence>
<dbReference type="InterPro" id="IPR001678">
    <property type="entry name" value="MeTrfase_RsmB-F_NOP2_dom"/>
</dbReference>
<evidence type="ECO:0000313" key="9">
    <source>
        <dbReference type="EMBL" id="RZM76538.1"/>
    </source>
</evidence>